<comment type="subcellular location">
    <subcellularLocation>
        <location evidence="1">Secreted</location>
    </subcellularLocation>
</comment>
<dbReference type="CDD" id="cd00707">
    <property type="entry name" value="Pancreat_lipase_like"/>
    <property type="match status" value="1"/>
</dbReference>
<evidence type="ECO:0000313" key="9">
    <source>
        <dbReference type="Proteomes" id="UP001142055"/>
    </source>
</evidence>
<comment type="similarity">
    <text evidence="2 4">Belongs to the AB hydrolase superfamily. Lipase family.</text>
</comment>
<gene>
    <name evidence="8" type="ORF">RDWZM_002182</name>
</gene>
<evidence type="ECO:0000256" key="4">
    <source>
        <dbReference type="RuleBase" id="RU004262"/>
    </source>
</evidence>
<dbReference type="EMBL" id="JAPWDV010000001">
    <property type="protein sequence ID" value="KAJ6223637.1"/>
    <property type="molecule type" value="Genomic_DNA"/>
</dbReference>
<keyword evidence="6" id="KW-0472">Membrane</keyword>
<name>A0A9Q0MFX2_BLOTA</name>
<proteinExistence type="inferred from homology"/>
<dbReference type="Proteomes" id="UP001142055">
    <property type="component" value="Chromosome 1"/>
</dbReference>
<dbReference type="OrthoDB" id="6498498at2759"/>
<dbReference type="AlphaFoldDB" id="A0A9Q0MFX2"/>
<evidence type="ECO:0000256" key="1">
    <source>
        <dbReference type="ARBA" id="ARBA00004613"/>
    </source>
</evidence>
<dbReference type="PRINTS" id="PR00821">
    <property type="entry name" value="TAGLIPASE"/>
</dbReference>
<dbReference type="Gene3D" id="3.40.50.1820">
    <property type="entry name" value="alpha/beta hydrolase"/>
    <property type="match status" value="1"/>
</dbReference>
<feature type="transmembrane region" description="Helical" evidence="6">
    <location>
        <begin position="12"/>
        <end position="32"/>
    </location>
</feature>
<dbReference type="GO" id="GO:0016298">
    <property type="term" value="F:lipase activity"/>
    <property type="evidence" value="ECO:0007669"/>
    <property type="project" value="InterPro"/>
</dbReference>
<dbReference type="InterPro" id="IPR013818">
    <property type="entry name" value="Lipase"/>
</dbReference>
<organism evidence="8 9">
    <name type="scientific">Blomia tropicalis</name>
    <name type="common">Mite</name>
    <dbReference type="NCBI Taxonomy" id="40697"/>
    <lineage>
        <taxon>Eukaryota</taxon>
        <taxon>Metazoa</taxon>
        <taxon>Ecdysozoa</taxon>
        <taxon>Arthropoda</taxon>
        <taxon>Chelicerata</taxon>
        <taxon>Arachnida</taxon>
        <taxon>Acari</taxon>
        <taxon>Acariformes</taxon>
        <taxon>Sarcoptiformes</taxon>
        <taxon>Astigmata</taxon>
        <taxon>Glycyphagoidea</taxon>
        <taxon>Echimyopodidae</taxon>
        <taxon>Blomia</taxon>
    </lineage>
</organism>
<evidence type="ECO:0000256" key="5">
    <source>
        <dbReference type="SAM" id="MobiDB-lite"/>
    </source>
</evidence>
<evidence type="ECO:0000256" key="3">
    <source>
        <dbReference type="ARBA" id="ARBA00022525"/>
    </source>
</evidence>
<dbReference type="PANTHER" id="PTHR11610:SF173">
    <property type="entry name" value="LIPASE DOMAIN-CONTAINING PROTEIN-RELATED"/>
    <property type="match status" value="1"/>
</dbReference>
<keyword evidence="9" id="KW-1185">Reference proteome</keyword>
<keyword evidence="6" id="KW-1133">Transmembrane helix</keyword>
<evidence type="ECO:0000313" key="8">
    <source>
        <dbReference type="EMBL" id="KAJ6223637.1"/>
    </source>
</evidence>
<dbReference type="PANTHER" id="PTHR11610">
    <property type="entry name" value="LIPASE"/>
    <property type="match status" value="1"/>
</dbReference>
<dbReference type="InterPro" id="IPR029058">
    <property type="entry name" value="AB_hydrolase_fold"/>
</dbReference>
<dbReference type="GO" id="GO:0016042">
    <property type="term" value="P:lipid catabolic process"/>
    <property type="evidence" value="ECO:0007669"/>
    <property type="project" value="TreeGrafter"/>
</dbReference>
<comment type="caution">
    <text evidence="8">The sequence shown here is derived from an EMBL/GenBank/DDBJ whole genome shotgun (WGS) entry which is preliminary data.</text>
</comment>
<accession>A0A9Q0MFX2</accession>
<dbReference type="Pfam" id="PF00151">
    <property type="entry name" value="Lipase"/>
    <property type="match status" value="1"/>
</dbReference>
<dbReference type="SUPFAM" id="SSF53474">
    <property type="entry name" value="alpha/beta-Hydrolases"/>
    <property type="match status" value="1"/>
</dbReference>
<keyword evidence="6" id="KW-0812">Transmembrane</keyword>
<dbReference type="GO" id="GO:0005615">
    <property type="term" value="C:extracellular space"/>
    <property type="evidence" value="ECO:0007669"/>
    <property type="project" value="TreeGrafter"/>
</dbReference>
<sequence>MKPLCIIKSTIILWLLSLTTINVNCFIFDWIFGKPKLLEEITANVTCFNDGECFPRFPMQQLLKVPIGIFPSSPKKINVAFYSYTCETRFRPHIVSWNESVESIRNHMPYNPNVPTMFIVHGFQDFYEEMNWMGDMKDFILKDRNLNNFENCKHNVIAVNWKSGSQTTYTHAMANTMVVGDRIARMMRKLITIYGGSGNNFTVIGHSLGSHISGFAGAYLKPHSQLRNIIALDPAGPGFNDISEEYRLDPSDARLVITIHTNGGEVLLDNFGTMEPWGHYNFYPNGGSLQPGCEKSKGLSAIFEKGAVEAITDTVACSHRRATWLVQFNDTLLTEAESMAYQCDSYESFLDGRCGSCDEKDQCKPFHDWFGWWNTQLPPENFKKPLIYYLNTKSMVPWSTFTWQMKINLFENGNDGSLRIVPIGTLRNGPPITIDIKKGVSTIYKLMTYPKYLGRIGEVNVTWYPKLFSKNRKIDIKSIEFNFMSNSQKRYRKMLSSNIAGHIIKSKIETRLGSNNDTTYFFEVIPPSKPTELNNDNNANADHNNNNYDQPSSEEFENDLSYVKNNPDVSNDYFYESNTHQQ</sequence>
<dbReference type="InterPro" id="IPR033906">
    <property type="entry name" value="Lipase_N"/>
</dbReference>
<evidence type="ECO:0000256" key="2">
    <source>
        <dbReference type="ARBA" id="ARBA00010701"/>
    </source>
</evidence>
<evidence type="ECO:0000256" key="6">
    <source>
        <dbReference type="SAM" id="Phobius"/>
    </source>
</evidence>
<feature type="domain" description="Lipase" evidence="7">
    <location>
        <begin position="58"/>
        <end position="397"/>
    </location>
</feature>
<evidence type="ECO:0000259" key="7">
    <source>
        <dbReference type="Pfam" id="PF00151"/>
    </source>
</evidence>
<feature type="region of interest" description="Disordered" evidence="5">
    <location>
        <begin position="531"/>
        <end position="582"/>
    </location>
</feature>
<reference evidence="8" key="1">
    <citation type="submission" date="2022-12" db="EMBL/GenBank/DDBJ databases">
        <title>Genome assemblies of Blomia tropicalis.</title>
        <authorList>
            <person name="Cui Y."/>
        </authorList>
    </citation>
    <scope>NUCLEOTIDE SEQUENCE</scope>
    <source>
        <tissue evidence="8">Adult mites</tissue>
    </source>
</reference>
<dbReference type="InterPro" id="IPR000734">
    <property type="entry name" value="TAG_lipase"/>
</dbReference>
<keyword evidence="3" id="KW-0964">Secreted</keyword>
<protein>
    <recommendedName>
        <fullName evidence="7">Lipase domain-containing protein</fullName>
    </recommendedName>
</protein>
<feature type="compositionally biased region" description="Low complexity" evidence="5">
    <location>
        <begin position="534"/>
        <end position="547"/>
    </location>
</feature>